<accession>A0AAV4NDV8</accession>
<proteinExistence type="predicted"/>
<dbReference type="EMBL" id="BPLR01003259">
    <property type="protein sequence ID" value="GIX82658.1"/>
    <property type="molecule type" value="Genomic_DNA"/>
</dbReference>
<organism evidence="1 2">
    <name type="scientific">Caerostris extrusa</name>
    <name type="common">Bark spider</name>
    <name type="synonym">Caerostris bankana</name>
    <dbReference type="NCBI Taxonomy" id="172846"/>
    <lineage>
        <taxon>Eukaryota</taxon>
        <taxon>Metazoa</taxon>
        <taxon>Ecdysozoa</taxon>
        <taxon>Arthropoda</taxon>
        <taxon>Chelicerata</taxon>
        <taxon>Arachnida</taxon>
        <taxon>Araneae</taxon>
        <taxon>Araneomorphae</taxon>
        <taxon>Entelegynae</taxon>
        <taxon>Araneoidea</taxon>
        <taxon>Araneidae</taxon>
        <taxon>Caerostris</taxon>
    </lineage>
</organism>
<sequence>MYGAVLFDREKGRHCRANVFPRGLLNSENETKHSNRKQRTFWNIPYSFGYLWSDYRLRMTSQFCDADFVNIFISEIRALSLFEPAYVFGTCG</sequence>
<reference evidence="1 2" key="1">
    <citation type="submission" date="2021-06" db="EMBL/GenBank/DDBJ databases">
        <title>Caerostris extrusa draft genome.</title>
        <authorList>
            <person name="Kono N."/>
            <person name="Arakawa K."/>
        </authorList>
    </citation>
    <scope>NUCLEOTIDE SEQUENCE [LARGE SCALE GENOMIC DNA]</scope>
</reference>
<name>A0AAV4NDV8_CAEEX</name>
<comment type="caution">
    <text evidence="1">The sequence shown here is derived from an EMBL/GenBank/DDBJ whole genome shotgun (WGS) entry which is preliminary data.</text>
</comment>
<evidence type="ECO:0000313" key="2">
    <source>
        <dbReference type="Proteomes" id="UP001054945"/>
    </source>
</evidence>
<evidence type="ECO:0000313" key="1">
    <source>
        <dbReference type="EMBL" id="GIX82658.1"/>
    </source>
</evidence>
<protein>
    <submittedName>
        <fullName evidence="1">Uncharacterized protein</fullName>
    </submittedName>
</protein>
<dbReference type="Proteomes" id="UP001054945">
    <property type="component" value="Unassembled WGS sequence"/>
</dbReference>
<gene>
    <name evidence="1" type="ORF">CEXT_545481</name>
</gene>
<dbReference type="AlphaFoldDB" id="A0AAV4NDV8"/>
<keyword evidence="2" id="KW-1185">Reference proteome</keyword>